<comment type="caution">
    <text evidence="3">The sequence shown here is derived from an EMBL/GenBank/DDBJ whole genome shotgun (WGS) entry which is preliminary data.</text>
</comment>
<name>A0A2V1AQK5_9ASCO</name>
<gene>
    <name evidence="3" type="ORF">CXQ85_002137</name>
</gene>
<comment type="similarity">
    <text evidence="1">Belongs to the IMPACT family.</text>
</comment>
<dbReference type="InterPro" id="IPR020569">
    <property type="entry name" value="UPF0029_Impact_CS"/>
</dbReference>
<dbReference type="Gene3D" id="3.30.230.30">
    <property type="entry name" value="Impact, N-terminal domain"/>
    <property type="match status" value="1"/>
</dbReference>
<dbReference type="Proteomes" id="UP000244309">
    <property type="component" value="Unassembled WGS sequence"/>
</dbReference>
<dbReference type="GO" id="GO:0006446">
    <property type="term" value="P:regulation of translational initiation"/>
    <property type="evidence" value="ECO:0007669"/>
    <property type="project" value="TreeGrafter"/>
</dbReference>
<protein>
    <recommendedName>
        <fullName evidence="2">Impact N-terminal domain-containing protein</fullName>
    </recommendedName>
</protein>
<dbReference type="GeneID" id="37007468"/>
<dbReference type="PANTHER" id="PTHR16301">
    <property type="entry name" value="IMPACT-RELATED"/>
    <property type="match status" value="1"/>
</dbReference>
<dbReference type="AlphaFoldDB" id="A0A2V1AQK5"/>
<proteinExistence type="inferred from homology"/>
<sequence length="168" mass="19285">MRATGQYFRTSLRRLGTITDWYESRIVIDRKSKFQARHVPLSHPDEIPSILQQFLQQHRKLTKSASHPHIIAWRTGDLKEDSKSPAKVKKGIDDQQYKNVQQGFNDNGEKGAGSKLLEHLVQHNIINKLIIVTRWYGGSPLGPSRFRHITNTSFDSLRKAEEDIKGSN</sequence>
<reference evidence="3 4" key="1">
    <citation type="submission" date="2017-12" db="EMBL/GenBank/DDBJ databases">
        <title>Genome Sequence of a Multidrug-Resistant Candida haemulonii Isolate from a Patient with Chronic Leg Ulcers in Israel.</title>
        <authorList>
            <person name="Chow N.A."/>
            <person name="Gade L."/>
            <person name="Batra D."/>
            <person name="Rowe L.A."/>
            <person name="Ben-Ami R."/>
            <person name="Loparev V.N."/>
            <person name="Litvintseva A.P."/>
        </authorList>
    </citation>
    <scope>NUCLEOTIDE SEQUENCE [LARGE SCALE GENOMIC DNA]</scope>
    <source>
        <strain evidence="3 4">B11899</strain>
    </source>
</reference>
<dbReference type="GO" id="GO:0005737">
    <property type="term" value="C:cytoplasm"/>
    <property type="evidence" value="ECO:0007669"/>
    <property type="project" value="TreeGrafter"/>
</dbReference>
<evidence type="ECO:0000259" key="2">
    <source>
        <dbReference type="Pfam" id="PF01205"/>
    </source>
</evidence>
<dbReference type="STRING" id="45357.A0A2V1AQK5"/>
<organism evidence="3 4">
    <name type="scientific">Candidozyma haemuli</name>
    <dbReference type="NCBI Taxonomy" id="45357"/>
    <lineage>
        <taxon>Eukaryota</taxon>
        <taxon>Fungi</taxon>
        <taxon>Dikarya</taxon>
        <taxon>Ascomycota</taxon>
        <taxon>Saccharomycotina</taxon>
        <taxon>Pichiomycetes</taxon>
        <taxon>Metschnikowiaceae</taxon>
        <taxon>Candidozyma</taxon>
    </lineage>
</organism>
<dbReference type="SUPFAM" id="SSF54211">
    <property type="entry name" value="Ribosomal protein S5 domain 2-like"/>
    <property type="match status" value="1"/>
</dbReference>
<dbReference type="PROSITE" id="PS00910">
    <property type="entry name" value="UPF0029"/>
    <property type="match status" value="1"/>
</dbReference>
<dbReference type="OrthoDB" id="69641at2759"/>
<evidence type="ECO:0000313" key="4">
    <source>
        <dbReference type="Proteomes" id="UP000244309"/>
    </source>
</evidence>
<feature type="domain" description="Impact N-terminal" evidence="2">
    <location>
        <begin position="30"/>
        <end position="153"/>
    </location>
</feature>
<dbReference type="Pfam" id="PF01205">
    <property type="entry name" value="Impact_N"/>
    <property type="match status" value="1"/>
</dbReference>
<dbReference type="InterPro" id="IPR001498">
    <property type="entry name" value="Impact_N"/>
</dbReference>
<dbReference type="PANTHER" id="PTHR16301:SF17">
    <property type="entry name" value="IMPACT FAMILY MEMBER YDL177C"/>
    <property type="match status" value="1"/>
</dbReference>
<accession>A0A2V1AQK5</accession>
<dbReference type="EMBL" id="PKFO01000003">
    <property type="protein sequence ID" value="PVH20350.1"/>
    <property type="molecule type" value="Genomic_DNA"/>
</dbReference>
<dbReference type="RefSeq" id="XP_025341290.1">
    <property type="nucleotide sequence ID" value="XM_025485825.1"/>
</dbReference>
<evidence type="ECO:0000256" key="1">
    <source>
        <dbReference type="ARBA" id="ARBA00007665"/>
    </source>
</evidence>
<keyword evidence="4" id="KW-1185">Reference proteome</keyword>
<dbReference type="InterPro" id="IPR036956">
    <property type="entry name" value="Impact_N_sf"/>
</dbReference>
<evidence type="ECO:0000313" key="3">
    <source>
        <dbReference type="EMBL" id="PVH20350.1"/>
    </source>
</evidence>
<dbReference type="InterPro" id="IPR020568">
    <property type="entry name" value="Ribosomal_Su5_D2-typ_SF"/>
</dbReference>
<dbReference type="VEuPathDB" id="FungiDB:CXQ85_002137"/>
<dbReference type="GO" id="GO:0140469">
    <property type="term" value="P:GCN2-mediated signaling"/>
    <property type="evidence" value="ECO:0007669"/>
    <property type="project" value="TreeGrafter"/>
</dbReference>
<dbReference type="InterPro" id="IPR023582">
    <property type="entry name" value="Impact"/>
</dbReference>